<dbReference type="InterPro" id="IPR016187">
    <property type="entry name" value="CTDL_fold"/>
</dbReference>
<evidence type="ECO:0000313" key="14">
    <source>
        <dbReference type="Proteomes" id="UP000663842"/>
    </source>
</evidence>
<keyword evidence="4 10" id="KW-0812">Transmembrane</keyword>
<evidence type="ECO:0000256" key="11">
    <source>
        <dbReference type="SAM" id="SignalP"/>
    </source>
</evidence>
<feature type="transmembrane region" description="Helical" evidence="10">
    <location>
        <begin position="267"/>
        <end position="287"/>
    </location>
</feature>
<accession>A0A819IXM5</accession>
<feature type="signal peptide" evidence="11">
    <location>
        <begin position="1"/>
        <end position="32"/>
    </location>
</feature>
<name>A0A819IXM5_9BILA</name>
<keyword evidence="6 10" id="KW-0472">Membrane</keyword>
<feature type="transmembrane region" description="Helical" evidence="10">
    <location>
        <begin position="977"/>
        <end position="997"/>
    </location>
</feature>
<proteinExistence type="predicted"/>
<dbReference type="GO" id="GO:0071939">
    <property type="term" value="P:vitamin A import into cell"/>
    <property type="evidence" value="ECO:0007669"/>
    <property type="project" value="TreeGrafter"/>
</dbReference>
<keyword evidence="7 9" id="KW-1015">Disulfide bond</keyword>
<keyword evidence="8" id="KW-0675">Receptor</keyword>
<evidence type="ECO:0000256" key="3">
    <source>
        <dbReference type="ARBA" id="ARBA00022475"/>
    </source>
</evidence>
<evidence type="ECO:0000256" key="7">
    <source>
        <dbReference type="ARBA" id="ARBA00023157"/>
    </source>
</evidence>
<evidence type="ECO:0000256" key="4">
    <source>
        <dbReference type="ARBA" id="ARBA00022692"/>
    </source>
</evidence>
<dbReference type="SUPFAM" id="SSF56436">
    <property type="entry name" value="C-type lectin-like"/>
    <property type="match status" value="1"/>
</dbReference>
<keyword evidence="5 10" id="KW-1133">Transmembrane helix</keyword>
<evidence type="ECO:0000256" key="1">
    <source>
        <dbReference type="ARBA" id="ARBA00004651"/>
    </source>
</evidence>
<dbReference type="CDD" id="cd00054">
    <property type="entry name" value="EGF_CA"/>
    <property type="match status" value="1"/>
</dbReference>
<feature type="transmembrane region" description="Helical" evidence="10">
    <location>
        <begin position="781"/>
        <end position="800"/>
    </location>
</feature>
<evidence type="ECO:0000259" key="12">
    <source>
        <dbReference type="PROSITE" id="PS50026"/>
    </source>
</evidence>
<dbReference type="PROSITE" id="PS00010">
    <property type="entry name" value="ASX_HYDROXYL"/>
    <property type="match status" value="1"/>
</dbReference>
<feature type="transmembrane region" description="Helical" evidence="10">
    <location>
        <begin position="571"/>
        <end position="588"/>
    </location>
</feature>
<feature type="transmembrane region" description="Helical" evidence="10">
    <location>
        <begin position="389"/>
        <end position="411"/>
    </location>
</feature>
<dbReference type="PROSITE" id="PS00022">
    <property type="entry name" value="EGF_1"/>
    <property type="match status" value="1"/>
</dbReference>
<keyword evidence="3" id="KW-1003">Cell membrane</keyword>
<dbReference type="AlphaFoldDB" id="A0A819IXM5"/>
<feature type="transmembrane region" description="Helical" evidence="10">
    <location>
        <begin position="539"/>
        <end position="559"/>
    </location>
</feature>
<dbReference type="GO" id="GO:0038023">
    <property type="term" value="F:signaling receptor activity"/>
    <property type="evidence" value="ECO:0007669"/>
    <property type="project" value="InterPro"/>
</dbReference>
<protein>
    <recommendedName>
        <fullName evidence="12">EGF-like domain-containing protein</fullName>
    </recommendedName>
</protein>
<keyword evidence="9" id="KW-0245">EGF-like domain</keyword>
<evidence type="ECO:0000256" key="10">
    <source>
        <dbReference type="SAM" id="Phobius"/>
    </source>
</evidence>
<feature type="transmembrane region" description="Helical" evidence="10">
    <location>
        <begin position="499"/>
        <end position="519"/>
    </location>
</feature>
<dbReference type="InterPro" id="IPR016186">
    <property type="entry name" value="C-type_lectin-like/link_sf"/>
</dbReference>
<dbReference type="EMBL" id="CAJOBF010001172">
    <property type="protein sequence ID" value="CAF3921428.1"/>
    <property type="molecule type" value="Genomic_DNA"/>
</dbReference>
<evidence type="ECO:0000256" key="5">
    <source>
        <dbReference type="ARBA" id="ARBA00022989"/>
    </source>
</evidence>
<evidence type="ECO:0000256" key="6">
    <source>
        <dbReference type="ARBA" id="ARBA00023136"/>
    </source>
</evidence>
<dbReference type="PANTHER" id="PTHR21444">
    <property type="entry name" value="COILED-COIL DOMAIN-CONTAINING PROTEIN 180"/>
    <property type="match status" value="1"/>
</dbReference>
<dbReference type="Proteomes" id="UP000663842">
    <property type="component" value="Unassembled WGS sequence"/>
</dbReference>
<feature type="disulfide bond" evidence="9">
    <location>
        <begin position="248"/>
        <end position="257"/>
    </location>
</feature>
<feature type="transmembrane region" description="Helical" evidence="10">
    <location>
        <begin position="939"/>
        <end position="957"/>
    </location>
</feature>
<feature type="transmembrane region" description="Helical" evidence="10">
    <location>
        <begin position="451"/>
        <end position="469"/>
    </location>
</feature>
<sequence length="1139" mass="134063">MINILNVKFAMLTSLFLVFCLFHCHLNYHVQASRISNIEQDRRELGLRFKQAITDVMQKLDDLSITCPLDSFFYNGSCYFYLPPKQIDNLKGIGLGDVSVDEATSRCRLINCELWDIETVNEFDYVLSRVYEQTQSFGSPRIAVSFINGKRLLNLQQRMGEQQFISVGNTNDYSLIYKPAPDIPPANTCLIIDISKATRRVSLEEKFRLEQRSNHYICKMKINSCYNNTRCGRHGQCKNLVTTFTCVCNFMYTGDSCNELNSRGVQSIIGVIFICLALFILFFHSIFHTIYRSRGTDENLIKKKNLMSTIDSHNTREKFYSIPNVSSDQLIAKDGMKNLAFSNDNESSTMVLNSSPHTVVRLRRYSIDSSSTSKSSSSSVCCHHSFLYYFWRVFICLITIIFATLCCHTIYQFKIQNLHALQKLHNATKEQTPTICKLFQTRLNLYYKIPANYISLCILLILILVQIFFENFSCRKKRTFKSFWQNLSLPMVFNSHSHIYRFQSAAVFGIIALEILHIFDEYIVNGAKHFQHGPLLDLIIQFGIGLMLGLRYFPILSIFEKENNYENRLENLVSYGLGTIYLYCEIIFKIQSDISCEFDKRKISIIKETLDKLHKMGVNVKQYMMLNLGANRTGKLNETYLNTRLWYHNKTDKYIQSLTNDDKSEIHNDLKRLEYSLELNKESIFYNIIRNAPYYYFIAYLAVCLTILFLNTFRGKFKKSSSFQSLPRWKYVRFNLLKSSKFSNSYQEYEYSRLFRCLNSCIGFFKRHIYSARSHFRYSKLIVCLYTSAFTLVYYFTFWIQDHTYALTKKLLLFLNLILCGLTDLSKDLCYNLDLNFINQDIKYICLLTACVTCLQLFFGLKHYQIQMCNAYKGVFTDIPKPKHISSVSIISKSIHYPGRFMGSLVYSYGFLFLFTSLFYILSRYIFHSLIVLEFISKLFLPMLIFFLFQLLFVRLLCKLLFTQNNHLLALRNLRLYYTFSYFSFFFDCFLGFIMCLSRISKGFLCTSIFFARLDYSAYGRGLEMYDSSYASYVSFFHIERIQRHPVLNVFIDIIRQRLIDIRKLKLKLTKEQQDHKYENEKLSQLTRFRWSLAYTLIHNEQLKRYRKHRLSTTQTIQSKTLERLFDKIGLSQTLPRKY</sequence>
<dbReference type="InterPro" id="IPR000742">
    <property type="entry name" value="EGF"/>
</dbReference>
<feature type="chain" id="PRO_5032832741" description="EGF-like domain-containing protein" evidence="11">
    <location>
        <begin position="33"/>
        <end position="1139"/>
    </location>
</feature>
<evidence type="ECO:0000256" key="8">
    <source>
        <dbReference type="ARBA" id="ARBA00023170"/>
    </source>
</evidence>
<comment type="caution">
    <text evidence="13">The sequence shown here is derived from an EMBL/GenBank/DDBJ whole genome shotgun (WGS) entry which is preliminary data.</text>
</comment>
<dbReference type="InterPro" id="IPR000152">
    <property type="entry name" value="EGF-type_Asp/Asn_hydroxyl_site"/>
</dbReference>
<dbReference type="PROSITE" id="PS50026">
    <property type="entry name" value="EGF_3"/>
    <property type="match status" value="1"/>
</dbReference>
<evidence type="ECO:0000313" key="13">
    <source>
        <dbReference type="EMBL" id="CAF3921428.1"/>
    </source>
</evidence>
<feature type="transmembrane region" description="Helical" evidence="10">
    <location>
        <begin position="842"/>
        <end position="861"/>
    </location>
</feature>
<keyword evidence="11" id="KW-0732">Signal</keyword>
<comment type="subcellular location">
    <subcellularLocation>
        <location evidence="1">Cell membrane</location>
        <topology evidence="1">Multi-pass membrane protein</topology>
    </subcellularLocation>
</comment>
<comment type="caution">
    <text evidence="9">Lacks conserved residue(s) required for the propagation of feature annotation.</text>
</comment>
<dbReference type="InterPro" id="IPR026612">
    <property type="entry name" value="STRA6-like"/>
</dbReference>
<organism evidence="13 14">
    <name type="scientific">Rotaria magnacalcarata</name>
    <dbReference type="NCBI Taxonomy" id="392030"/>
    <lineage>
        <taxon>Eukaryota</taxon>
        <taxon>Metazoa</taxon>
        <taxon>Spiralia</taxon>
        <taxon>Gnathifera</taxon>
        <taxon>Rotifera</taxon>
        <taxon>Eurotatoria</taxon>
        <taxon>Bdelloidea</taxon>
        <taxon>Philodinida</taxon>
        <taxon>Philodinidae</taxon>
        <taxon>Rotaria</taxon>
    </lineage>
</organism>
<dbReference type="Gene3D" id="3.10.100.10">
    <property type="entry name" value="Mannose-Binding Protein A, subunit A"/>
    <property type="match status" value="1"/>
</dbReference>
<dbReference type="Pfam" id="PF14752">
    <property type="entry name" value="RBP_receptor"/>
    <property type="match status" value="1"/>
</dbReference>
<feature type="transmembrane region" description="Helical" evidence="10">
    <location>
        <begin position="906"/>
        <end position="927"/>
    </location>
</feature>
<feature type="domain" description="EGF-like" evidence="12">
    <location>
        <begin position="221"/>
        <end position="258"/>
    </location>
</feature>
<evidence type="ECO:0000256" key="2">
    <source>
        <dbReference type="ARBA" id="ARBA00022448"/>
    </source>
</evidence>
<keyword evidence="2" id="KW-0813">Transport</keyword>
<dbReference type="GO" id="GO:0034632">
    <property type="term" value="F:retinol transmembrane transporter activity"/>
    <property type="evidence" value="ECO:0007669"/>
    <property type="project" value="InterPro"/>
</dbReference>
<evidence type="ECO:0000256" key="9">
    <source>
        <dbReference type="PROSITE-ProRule" id="PRU00076"/>
    </source>
</evidence>
<dbReference type="PANTHER" id="PTHR21444:SF15">
    <property type="entry name" value="RECEPTOR FOR RETINOL UPTAKE STRA6"/>
    <property type="match status" value="1"/>
</dbReference>
<dbReference type="SUPFAM" id="SSF57196">
    <property type="entry name" value="EGF/Laminin"/>
    <property type="match status" value="1"/>
</dbReference>
<gene>
    <name evidence="13" type="ORF">UXM345_LOCUS11649</name>
</gene>
<reference evidence="13" key="1">
    <citation type="submission" date="2021-02" db="EMBL/GenBank/DDBJ databases">
        <authorList>
            <person name="Nowell W R."/>
        </authorList>
    </citation>
    <scope>NUCLEOTIDE SEQUENCE</scope>
</reference>
<dbReference type="GO" id="GO:0005886">
    <property type="term" value="C:plasma membrane"/>
    <property type="evidence" value="ECO:0007669"/>
    <property type="project" value="UniProtKB-SubCell"/>
</dbReference>
<feature type="transmembrane region" description="Helical" evidence="10">
    <location>
        <begin position="694"/>
        <end position="713"/>
    </location>
</feature>